<comment type="caution">
    <text evidence="6">The sequence shown here is derived from an EMBL/GenBank/DDBJ whole genome shotgun (WGS) entry which is preliminary data.</text>
</comment>
<keyword evidence="2 5" id="KW-0812">Transmembrane</keyword>
<evidence type="ECO:0000313" key="6">
    <source>
        <dbReference type="EMBL" id="TCJ16877.1"/>
    </source>
</evidence>
<feature type="transmembrane region" description="Helical" evidence="5">
    <location>
        <begin position="74"/>
        <end position="93"/>
    </location>
</feature>
<name>A0A4R1BI53_9ACTN</name>
<feature type="transmembrane region" description="Helical" evidence="5">
    <location>
        <begin position="168"/>
        <end position="190"/>
    </location>
</feature>
<feature type="transmembrane region" description="Helical" evidence="5">
    <location>
        <begin position="233"/>
        <end position="253"/>
    </location>
</feature>
<comment type="similarity">
    <text evidence="5">Belongs to the 4-toluene sulfonate uptake permease (TSUP) (TC 2.A.102) family.</text>
</comment>
<dbReference type="PANTHER" id="PTHR43483:SF3">
    <property type="entry name" value="MEMBRANE TRANSPORTER PROTEIN HI_0806-RELATED"/>
    <property type="match status" value="1"/>
</dbReference>
<dbReference type="EMBL" id="SKBU01000015">
    <property type="protein sequence ID" value="TCJ16877.1"/>
    <property type="molecule type" value="Genomic_DNA"/>
</dbReference>
<feature type="transmembrane region" description="Helical" evidence="5">
    <location>
        <begin position="99"/>
        <end position="123"/>
    </location>
</feature>
<evidence type="ECO:0000256" key="5">
    <source>
        <dbReference type="RuleBase" id="RU363041"/>
    </source>
</evidence>
<evidence type="ECO:0000256" key="3">
    <source>
        <dbReference type="ARBA" id="ARBA00022989"/>
    </source>
</evidence>
<dbReference type="OrthoDB" id="5189995at2"/>
<organism evidence="6 7">
    <name type="scientific">Rubrobacter taiwanensis</name>
    <dbReference type="NCBI Taxonomy" id="185139"/>
    <lineage>
        <taxon>Bacteria</taxon>
        <taxon>Bacillati</taxon>
        <taxon>Actinomycetota</taxon>
        <taxon>Rubrobacteria</taxon>
        <taxon>Rubrobacterales</taxon>
        <taxon>Rubrobacteraceae</taxon>
        <taxon>Rubrobacter</taxon>
    </lineage>
</organism>
<comment type="subcellular location">
    <subcellularLocation>
        <location evidence="5">Cell membrane</location>
        <topology evidence="5">Multi-pass membrane protein</topology>
    </subcellularLocation>
    <subcellularLocation>
        <location evidence="1">Membrane</location>
        <topology evidence="1">Multi-pass membrane protein</topology>
    </subcellularLocation>
</comment>
<accession>A0A4R1BI53</accession>
<dbReference type="InterPro" id="IPR002781">
    <property type="entry name" value="TM_pro_TauE-like"/>
</dbReference>
<dbReference type="PANTHER" id="PTHR43483">
    <property type="entry name" value="MEMBRANE TRANSPORTER PROTEIN HI_0806-RELATED"/>
    <property type="match status" value="1"/>
</dbReference>
<keyword evidence="7" id="KW-1185">Reference proteome</keyword>
<evidence type="ECO:0000256" key="1">
    <source>
        <dbReference type="ARBA" id="ARBA00004141"/>
    </source>
</evidence>
<feature type="transmembrane region" description="Helical" evidence="5">
    <location>
        <begin position="196"/>
        <end position="221"/>
    </location>
</feature>
<keyword evidence="4 5" id="KW-0472">Membrane</keyword>
<dbReference type="Proteomes" id="UP000295244">
    <property type="component" value="Unassembled WGS sequence"/>
</dbReference>
<keyword evidence="5" id="KW-1003">Cell membrane</keyword>
<dbReference type="AlphaFoldDB" id="A0A4R1BI53"/>
<proteinExistence type="inferred from homology"/>
<feature type="transmembrane region" description="Helical" evidence="5">
    <location>
        <begin position="49"/>
        <end position="67"/>
    </location>
</feature>
<gene>
    <name evidence="6" type="ORF">E0L93_09190</name>
</gene>
<dbReference type="Pfam" id="PF01925">
    <property type="entry name" value="TauE"/>
    <property type="match status" value="1"/>
</dbReference>
<keyword evidence="3 5" id="KW-1133">Transmembrane helix</keyword>
<dbReference type="GO" id="GO:0005886">
    <property type="term" value="C:plasma membrane"/>
    <property type="evidence" value="ECO:0007669"/>
    <property type="project" value="UniProtKB-SubCell"/>
</dbReference>
<feature type="transmembrane region" description="Helical" evidence="5">
    <location>
        <begin position="12"/>
        <end position="37"/>
    </location>
</feature>
<protein>
    <recommendedName>
        <fullName evidence="5">Probable membrane transporter protein</fullName>
    </recommendedName>
</protein>
<dbReference type="RefSeq" id="WP_132691149.1">
    <property type="nucleotide sequence ID" value="NZ_SKBU01000015.1"/>
</dbReference>
<evidence type="ECO:0000313" key="7">
    <source>
        <dbReference type="Proteomes" id="UP000295244"/>
    </source>
</evidence>
<feature type="transmembrane region" description="Helical" evidence="5">
    <location>
        <begin position="259"/>
        <end position="277"/>
    </location>
</feature>
<evidence type="ECO:0000256" key="4">
    <source>
        <dbReference type="ARBA" id="ARBA00023136"/>
    </source>
</evidence>
<reference evidence="6 7" key="1">
    <citation type="submission" date="2019-03" db="EMBL/GenBank/DDBJ databases">
        <title>Whole genome sequence of a novel Rubrobacter taiwanensis strain, isolated from Yellowstone National Park.</title>
        <authorList>
            <person name="Freed S."/>
            <person name="Ramaley R.F."/>
            <person name="Kyndt J.A."/>
        </authorList>
    </citation>
    <scope>NUCLEOTIDE SEQUENCE [LARGE SCALE GENOMIC DNA]</scope>
    <source>
        <strain evidence="6 7">Yellowstone</strain>
    </source>
</reference>
<sequence length="296" mass="31042">MLRDPFSWAHILELLAIGAVTGLLSGLLGVGGGFVLVPLLTLVGLDIKVAIGTSLAYIAVTAASGALRHLRQGTVDVVLAASIVLAAAVSAQAGAEVAAALEGAVLTIAFGLLIVGVALWFLFGPRVEDREVKEPKISGRWGRWLSFRRVRELHGRSYTYYVDVRKGVVIGLIVGFASGLFGVGGGFLMVPLVTMWMLVPIPVAIGSDLLGVLITALSGVAAHYRLGNIDFPILLPLLAGGVIMAQVGAWLAYRLPQHRTRAIFVTVLLIAASYVIYGGVAELFFDTGVPEPGGAH</sequence>
<evidence type="ECO:0000256" key="2">
    <source>
        <dbReference type="ARBA" id="ARBA00022692"/>
    </source>
</evidence>